<comment type="subunit">
    <text evidence="6">HflC and HflK may interact to form a multimeric complex.</text>
</comment>
<keyword evidence="9" id="KW-0645">Protease</keyword>
<dbReference type="InterPro" id="IPR036013">
    <property type="entry name" value="Band_7/SPFH_dom_sf"/>
</dbReference>
<dbReference type="Gene3D" id="3.30.479.30">
    <property type="entry name" value="Band 7 domain"/>
    <property type="match status" value="1"/>
</dbReference>
<dbReference type="InterPro" id="IPR050710">
    <property type="entry name" value="Band7/mec-2_domain"/>
</dbReference>
<proteinExistence type="inferred from homology"/>
<evidence type="ECO:0000313" key="10">
    <source>
        <dbReference type="Proteomes" id="UP001617427"/>
    </source>
</evidence>
<gene>
    <name evidence="9" type="primary">hflK</name>
    <name evidence="9" type="ORF">ACIPEN_11290</name>
</gene>
<dbReference type="Proteomes" id="UP001617427">
    <property type="component" value="Unassembled WGS sequence"/>
</dbReference>
<comment type="similarity">
    <text evidence="2 6">Belongs to the band 7/mec-2 family. HflK subfamily.</text>
</comment>
<dbReference type="Pfam" id="PF12221">
    <property type="entry name" value="HflK_N"/>
    <property type="match status" value="1"/>
</dbReference>
<evidence type="ECO:0000313" key="9">
    <source>
        <dbReference type="EMBL" id="MFJ3046410.1"/>
    </source>
</evidence>
<evidence type="ECO:0000256" key="4">
    <source>
        <dbReference type="ARBA" id="ARBA00022989"/>
    </source>
</evidence>
<keyword evidence="9" id="KW-0378">Hydrolase</keyword>
<keyword evidence="4 6" id="KW-1133">Transmembrane helix</keyword>
<evidence type="ECO:0000256" key="5">
    <source>
        <dbReference type="ARBA" id="ARBA00023136"/>
    </source>
</evidence>
<evidence type="ECO:0000256" key="7">
    <source>
        <dbReference type="SAM" id="MobiDB-lite"/>
    </source>
</evidence>
<dbReference type="RefSeq" id="WP_050467888.1">
    <property type="nucleotide sequence ID" value="NZ_JBIUZV010000005.1"/>
</dbReference>
<comment type="caution">
    <text evidence="9">The sequence shown here is derived from an EMBL/GenBank/DDBJ whole genome shotgun (WGS) entry which is preliminary data.</text>
</comment>
<organism evidence="9 10">
    <name type="scientific">Herbaspirillum chlorophenolicum</name>
    <dbReference type="NCBI Taxonomy" id="211589"/>
    <lineage>
        <taxon>Bacteria</taxon>
        <taxon>Pseudomonadati</taxon>
        <taxon>Pseudomonadota</taxon>
        <taxon>Betaproteobacteria</taxon>
        <taxon>Burkholderiales</taxon>
        <taxon>Oxalobacteraceae</taxon>
        <taxon>Herbaspirillum</taxon>
    </lineage>
</organism>
<feature type="compositionally biased region" description="Basic and acidic residues" evidence="7">
    <location>
        <begin position="430"/>
        <end position="448"/>
    </location>
</feature>
<evidence type="ECO:0000256" key="1">
    <source>
        <dbReference type="ARBA" id="ARBA00004167"/>
    </source>
</evidence>
<feature type="region of interest" description="Disordered" evidence="7">
    <location>
        <begin position="391"/>
        <end position="448"/>
    </location>
</feature>
<protein>
    <recommendedName>
        <fullName evidence="6">Protein HflK</fullName>
    </recommendedName>
</protein>
<dbReference type="SUPFAM" id="SSF117892">
    <property type="entry name" value="Band 7/SPFH domain"/>
    <property type="match status" value="1"/>
</dbReference>
<dbReference type="PANTHER" id="PTHR43327:SF2">
    <property type="entry name" value="MODULATOR OF FTSH PROTEASE HFLK"/>
    <property type="match status" value="1"/>
</dbReference>
<comment type="function">
    <text evidence="6">HflC and HflK could encode or regulate a protease.</text>
</comment>
<comment type="subcellular location">
    <subcellularLocation>
        <location evidence="1">Membrane</location>
        <topology evidence="1">Single-pass membrane protein</topology>
    </subcellularLocation>
</comment>
<feature type="domain" description="Band 7" evidence="8">
    <location>
        <begin position="110"/>
        <end position="283"/>
    </location>
</feature>
<dbReference type="EMBL" id="JBIUZV010000005">
    <property type="protein sequence ID" value="MFJ3046410.1"/>
    <property type="molecule type" value="Genomic_DNA"/>
</dbReference>
<evidence type="ECO:0000256" key="6">
    <source>
        <dbReference type="RuleBase" id="RU364113"/>
    </source>
</evidence>
<feature type="transmembrane region" description="Helical" evidence="6">
    <location>
        <begin position="94"/>
        <end position="115"/>
    </location>
</feature>
<dbReference type="InterPro" id="IPR020980">
    <property type="entry name" value="Membrane_HflK_N"/>
</dbReference>
<evidence type="ECO:0000259" key="8">
    <source>
        <dbReference type="SMART" id="SM00244"/>
    </source>
</evidence>
<sequence>MLVSLFKKIGVKFSLNDPQWGRGSQDDNRENQNNGSNGEKRPEKPSGNGGPPDLDQLWRDFNQRLSGMFNRKGGGGGSSEGGGFNRGDVKGAGIGAGVIAIIVVFLWLASGFFIVQEGQTAVITTFGRYSHTTLPGFNWRWPYPIQSHEIVNMSQVRTAEIGYRGNVRNKQLKESLMLTDDENIIDIQFAVQYKLKNAAEWLFNNRDQDDSVRQVAETAIREIVGRSKMDFVLYEGREKVAMDVNQRMQQILDRYKTGVQITNVTMQGVQPPEQVQAAFDDAVKAGQDRERLKNEGQAYANDVIPRASGAASRLLEEAEAYRSRVISTSEGDASRFKQVLDEYQKAPAVTRDRMYLETMQQIFANTTKVMVDAKSGSNLLYLPLDKLIQQTGGEPAASGKPQAQPSGQSASPAASSNPTSGNDTVYSSELMRDMRNRDPREAREREVR</sequence>
<reference evidence="9 10" key="1">
    <citation type="submission" date="2024-10" db="EMBL/GenBank/DDBJ databases">
        <title>The Natural Products Discovery Center: Release of the First 8490 Sequenced Strains for Exploring Actinobacteria Biosynthetic Diversity.</title>
        <authorList>
            <person name="Kalkreuter E."/>
            <person name="Kautsar S.A."/>
            <person name="Yang D."/>
            <person name="Bader C.D."/>
            <person name="Teijaro C.N."/>
            <person name="Fluegel L."/>
            <person name="Davis C.M."/>
            <person name="Simpson J.R."/>
            <person name="Lauterbach L."/>
            <person name="Steele A.D."/>
            <person name="Gui C."/>
            <person name="Meng S."/>
            <person name="Li G."/>
            <person name="Viehrig K."/>
            <person name="Ye F."/>
            <person name="Su P."/>
            <person name="Kiefer A.F."/>
            <person name="Nichols A."/>
            <person name="Cepeda A.J."/>
            <person name="Yan W."/>
            <person name="Fan B."/>
            <person name="Jiang Y."/>
            <person name="Adhikari A."/>
            <person name="Zheng C.-J."/>
            <person name="Schuster L."/>
            <person name="Cowan T.M."/>
            <person name="Smanski M.J."/>
            <person name="Chevrette M.G."/>
            <person name="De Carvalho L.P.S."/>
            <person name="Shen B."/>
        </authorList>
    </citation>
    <scope>NUCLEOTIDE SEQUENCE [LARGE SCALE GENOMIC DNA]</scope>
    <source>
        <strain evidence="9 10">NPDC087045</strain>
    </source>
</reference>
<accession>A0ABW8EZE4</accession>
<keyword evidence="5 6" id="KW-0472">Membrane</keyword>
<keyword evidence="10" id="KW-1185">Reference proteome</keyword>
<dbReference type="SMART" id="SM00244">
    <property type="entry name" value="PHB"/>
    <property type="match status" value="1"/>
</dbReference>
<dbReference type="PANTHER" id="PTHR43327">
    <property type="entry name" value="STOMATIN-LIKE PROTEIN 2, MITOCHONDRIAL"/>
    <property type="match status" value="1"/>
</dbReference>
<dbReference type="NCBIfam" id="TIGR01933">
    <property type="entry name" value="hflK"/>
    <property type="match status" value="1"/>
</dbReference>
<dbReference type="GO" id="GO:0006508">
    <property type="term" value="P:proteolysis"/>
    <property type="evidence" value="ECO:0007669"/>
    <property type="project" value="UniProtKB-KW"/>
</dbReference>
<dbReference type="Pfam" id="PF01145">
    <property type="entry name" value="Band_7"/>
    <property type="match status" value="1"/>
</dbReference>
<dbReference type="InterPro" id="IPR001107">
    <property type="entry name" value="Band_7"/>
</dbReference>
<dbReference type="GO" id="GO:0008233">
    <property type="term" value="F:peptidase activity"/>
    <property type="evidence" value="ECO:0007669"/>
    <property type="project" value="UniProtKB-KW"/>
</dbReference>
<evidence type="ECO:0000256" key="3">
    <source>
        <dbReference type="ARBA" id="ARBA00022692"/>
    </source>
</evidence>
<evidence type="ECO:0000256" key="2">
    <source>
        <dbReference type="ARBA" id="ARBA00006971"/>
    </source>
</evidence>
<feature type="compositionally biased region" description="Low complexity" evidence="7">
    <location>
        <begin position="401"/>
        <end position="422"/>
    </location>
</feature>
<feature type="region of interest" description="Disordered" evidence="7">
    <location>
        <begin position="15"/>
        <end position="56"/>
    </location>
</feature>
<dbReference type="InterPro" id="IPR010201">
    <property type="entry name" value="HflK"/>
</dbReference>
<name>A0ABW8EZE4_9BURK</name>
<dbReference type="CDD" id="cd03404">
    <property type="entry name" value="SPFH_HflK"/>
    <property type="match status" value="1"/>
</dbReference>
<keyword evidence="3 6" id="KW-0812">Transmembrane</keyword>